<gene>
    <name evidence="2" type="primary">oprF_2</name>
    <name evidence="2" type="ORF">NCTC10738_00209</name>
</gene>
<protein>
    <submittedName>
        <fullName evidence="2">Outer membrane porin F</fullName>
    </submittedName>
</protein>
<dbReference type="Proteomes" id="UP000254069">
    <property type="component" value="Unassembled WGS sequence"/>
</dbReference>
<proteinExistence type="predicted"/>
<reference evidence="2 3" key="1">
    <citation type="submission" date="2018-06" db="EMBL/GenBank/DDBJ databases">
        <authorList>
            <consortium name="Pathogen Informatics"/>
            <person name="Doyle S."/>
        </authorList>
    </citation>
    <scope>NUCLEOTIDE SEQUENCE [LARGE SCALE GENOMIC DNA]</scope>
    <source>
        <strain evidence="2 3">NCTC10738</strain>
    </source>
</reference>
<dbReference type="InterPro" id="IPR028974">
    <property type="entry name" value="TSP_type-3_rpt"/>
</dbReference>
<dbReference type="RefSeq" id="WP_115388989.1">
    <property type="nucleotide sequence ID" value="NZ_JADZHB010000014.1"/>
</dbReference>
<dbReference type="AlphaFoldDB" id="A0A379YL97"/>
<dbReference type="Gene3D" id="4.10.1080.10">
    <property type="entry name" value="TSP type-3 repeat"/>
    <property type="match status" value="1"/>
</dbReference>
<dbReference type="EMBL" id="UGYO01000001">
    <property type="protein sequence ID" value="SUI46736.1"/>
    <property type="molecule type" value="Genomic_DNA"/>
</dbReference>
<organism evidence="2 3">
    <name type="scientific">Shewanella algae</name>
    <dbReference type="NCBI Taxonomy" id="38313"/>
    <lineage>
        <taxon>Bacteria</taxon>
        <taxon>Pseudomonadati</taxon>
        <taxon>Pseudomonadota</taxon>
        <taxon>Gammaproteobacteria</taxon>
        <taxon>Alteromonadales</taxon>
        <taxon>Shewanellaceae</taxon>
        <taxon>Shewanella</taxon>
    </lineage>
</organism>
<evidence type="ECO:0000313" key="2">
    <source>
        <dbReference type="EMBL" id="SUI46736.1"/>
    </source>
</evidence>
<name>A0A379YL97_9GAMM</name>
<keyword evidence="1" id="KW-0732">Signal</keyword>
<feature type="signal peptide" evidence="1">
    <location>
        <begin position="1"/>
        <end position="22"/>
    </location>
</feature>
<feature type="chain" id="PRO_5017029517" evidence="1">
    <location>
        <begin position="23"/>
        <end position="76"/>
    </location>
</feature>
<dbReference type="SUPFAM" id="SSF103647">
    <property type="entry name" value="TSP type-3 repeat"/>
    <property type="match status" value="1"/>
</dbReference>
<evidence type="ECO:0000256" key="1">
    <source>
        <dbReference type="SAM" id="SignalP"/>
    </source>
</evidence>
<accession>A0A379YL97</accession>
<keyword evidence="3" id="KW-1185">Reference proteome</keyword>
<evidence type="ECO:0000313" key="3">
    <source>
        <dbReference type="Proteomes" id="UP000254069"/>
    </source>
</evidence>
<dbReference type="GO" id="GO:0005509">
    <property type="term" value="F:calcium ion binding"/>
    <property type="evidence" value="ECO:0007669"/>
    <property type="project" value="InterPro"/>
</dbReference>
<sequence length="76" mass="7687">MNRYLGLAGVIPLLLLSSAVLAWEDSDGDGVPDAKDACPDTPAQVAVSANGCALDKAVSLTDICLPTTSGGVYPPK</sequence>